<dbReference type="KEGG" id="kba:A0U89_08975"/>
<keyword evidence="5" id="KW-0288">FMN</keyword>
<protein>
    <recommendedName>
        <fullName evidence="2">histidine kinase</fullName>
        <ecNumber evidence="2">2.7.13.3</ecNumber>
    </recommendedName>
</protein>
<evidence type="ECO:0000256" key="11">
    <source>
        <dbReference type="ARBA" id="ARBA00023026"/>
    </source>
</evidence>
<dbReference type="InterPro" id="IPR013655">
    <property type="entry name" value="PAS_fold_3"/>
</dbReference>
<dbReference type="SUPFAM" id="SSF55781">
    <property type="entry name" value="GAF domain-like"/>
    <property type="match status" value="2"/>
</dbReference>
<keyword evidence="3" id="KW-0597">Phosphoprotein</keyword>
<dbReference type="PANTHER" id="PTHR41523">
    <property type="entry name" value="TWO-COMPONENT SYSTEM SENSOR PROTEIN"/>
    <property type="match status" value="1"/>
</dbReference>
<dbReference type="AlphaFoldDB" id="A0A1D8UUC3"/>
<dbReference type="Pfam" id="PF07536">
    <property type="entry name" value="HWE_HK"/>
    <property type="match status" value="1"/>
</dbReference>
<dbReference type="InterPro" id="IPR011102">
    <property type="entry name" value="Sig_transdc_His_kinase_HWE"/>
</dbReference>
<dbReference type="InterPro" id="IPR000700">
    <property type="entry name" value="PAS-assoc_C"/>
</dbReference>
<evidence type="ECO:0000256" key="6">
    <source>
        <dbReference type="ARBA" id="ARBA00022679"/>
    </source>
</evidence>
<dbReference type="SMART" id="SM00911">
    <property type="entry name" value="HWE_HK"/>
    <property type="match status" value="1"/>
</dbReference>
<dbReference type="GO" id="GO:0004673">
    <property type="term" value="F:protein histidine kinase activity"/>
    <property type="evidence" value="ECO:0007669"/>
    <property type="project" value="UniProtKB-EC"/>
</dbReference>
<sequence length="658" mass="72640">MVLEAYRPSEMRDADLNDLAMAAACLCRASTALISLVDRKRQVFLGCYGADLNEWSIDEAICRWVVEANTPLVIGDMRGDSRTKQHKLLVNEPFYYFYAGVPIRAPSGHVVGTLCVFDATARPEGLGGTCLEGMEALSRQAMRVLHERRMGRIQQEQQKHTAEKTPAVAVEKQLRAEHAALQLVGDIGGIGTFELDLATNMTSISPEVCRIFGLSRANIYPIEALIACMRTPDSSMLHVINSREADIGALEAEYCIRRANDGAERWVRRRAGVERRADGKPIRLLGTMEDITRDRIVSSRLSALVTLGDELREVKTPRAAYELGARVLGEALGADRAGYAEMSGGAQGILSIVRDWTAPGQKSLAGVHDRKVFADSFQFLERGLLLAISDTDEVTWLHRELEQYHRLGVRSQLVMPILTQGRLTGCLYLQSSAPRQWADREVAFLRAVTDRTQAAAASIEARRRQQTLHEELAHRLKNLLALVQALANQSLRGIDDREAVRSFERRLIALSSAHDLLMQRAWQSGDLEGLAREVLARIAPLERFRFQGPVISLGPNTATSFSLTLHELGTNAAKYGALSNESGHVDIRWHLEEGEGGTRLILEWAETGGPRVVAPSRLGFGSRLLKSGFGTPGANVLEYPSEGCRARFSVPLAYAQEN</sequence>
<gene>
    <name evidence="12" type="ORF">A0U89_08975</name>
</gene>
<keyword evidence="10" id="KW-0067">ATP-binding</keyword>
<evidence type="ECO:0000256" key="4">
    <source>
        <dbReference type="ARBA" id="ARBA00022630"/>
    </source>
</evidence>
<accession>A0A1D8UUC3</accession>
<keyword evidence="6" id="KW-0808">Transferase</keyword>
<dbReference type="eggNOG" id="COG3920">
    <property type="taxonomic scope" value="Bacteria"/>
</dbReference>
<keyword evidence="8" id="KW-0547">Nucleotide-binding</keyword>
<dbReference type="NCBIfam" id="TIGR00229">
    <property type="entry name" value="sensory_box"/>
    <property type="match status" value="1"/>
</dbReference>
<evidence type="ECO:0000256" key="3">
    <source>
        <dbReference type="ARBA" id="ARBA00022553"/>
    </source>
</evidence>
<evidence type="ECO:0000313" key="13">
    <source>
        <dbReference type="Proteomes" id="UP000179145"/>
    </source>
</evidence>
<dbReference type="InterPro" id="IPR035965">
    <property type="entry name" value="PAS-like_dom_sf"/>
</dbReference>
<dbReference type="SUPFAM" id="SSF55785">
    <property type="entry name" value="PYP-like sensor domain (PAS domain)"/>
    <property type="match status" value="1"/>
</dbReference>
<comment type="catalytic activity">
    <reaction evidence="1">
        <text>ATP + protein L-histidine = ADP + protein N-phospho-L-histidine.</text>
        <dbReference type="EC" id="2.7.13.3"/>
    </reaction>
</comment>
<dbReference type="InterPro" id="IPR029016">
    <property type="entry name" value="GAF-like_dom_sf"/>
</dbReference>
<dbReference type="Proteomes" id="UP000179145">
    <property type="component" value="Chromosome"/>
</dbReference>
<keyword evidence="7" id="KW-0677">Repeat</keyword>
<dbReference type="PANTHER" id="PTHR41523:SF8">
    <property type="entry name" value="ETHYLENE RESPONSE SENSOR PROTEIN"/>
    <property type="match status" value="1"/>
</dbReference>
<dbReference type="EC" id="2.7.13.3" evidence="2"/>
<evidence type="ECO:0000256" key="1">
    <source>
        <dbReference type="ARBA" id="ARBA00000085"/>
    </source>
</evidence>
<evidence type="ECO:0000256" key="9">
    <source>
        <dbReference type="ARBA" id="ARBA00022777"/>
    </source>
</evidence>
<keyword evidence="9" id="KW-0418">Kinase</keyword>
<dbReference type="Gene3D" id="2.10.70.100">
    <property type="match status" value="1"/>
</dbReference>
<keyword evidence="13" id="KW-1185">Reference proteome</keyword>
<organism evidence="12 13">
    <name type="scientific">Kozakia baliensis</name>
    <dbReference type="NCBI Taxonomy" id="153496"/>
    <lineage>
        <taxon>Bacteria</taxon>
        <taxon>Pseudomonadati</taxon>
        <taxon>Pseudomonadota</taxon>
        <taxon>Alphaproteobacteria</taxon>
        <taxon>Acetobacterales</taxon>
        <taxon>Acetobacteraceae</taxon>
        <taxon>Kozakia</taxon>
    </lineage>
</organism>
<evidence type="ECO:0000313" key="12">
    <source>
        <dbReference type="EMBL" id="AOX17242.1"/>
    </source>
</evidence>
<evidence type="ECO:0000256" key="2">
    <source>
        <dbReference type="ARBA" id="ARBA00012438"/>
    </source>
</evidence>
<dbReference type="Pfam" id="PF01590">
    <property type="entry name" value="GAF"/>
    <property type="match status" value="2"/>
</dbReference>
<dbReference type="STRING" id="153496.A0U89_08975"/>
<dbReference type="Gene3D" id="3.30.450.40">
    <property type="match status" value="2"/>
</dbReference>
<dbReference type="CDD" id="cd00130">
    <property type="entry name" value="PAS"/>
    <property type="match status" value="1"/>
</dbReference>
<dbReference type="InterPro" id="IPR003018">
    <property type="entry name" value="GAF"/>
</dbReference>
<evidence type="ECO:0000256" key="10">
    <source>
        <dbReference type="ARBA" id="ARBA00022840"/>
    </source>
</evidence>
<keyword evidence="11" id="KW-0843">Virulence</keyword>
<reference evidence="12 13" key="1">
    <citation type="journal article" date="2016" name="Microb. Cell Fact.">
        <title>Dissection of exopolysaccharide biosynthesis in Kozakia baliensis.</title>
        <authorList>
            <person name="Brandt J.U."/>
            <person name="Jakob F."/>
            <person name="Behr J."/>
            <person name="Geissler A.J."/>
            <person name="Vogel R.F."/>
        </authorList>
    </citation>
    <scope>NUCLEOTIDE SEQUENCE [LARGE SCALE GENOMIC DNA]</scope>
    <source>
        <strain evidence="12 13">DSM 14400</strain>
    </source>
</reference>
<dbReference type="OrthoDB" id="341208at2"/>
<dbReference type="Gene3D" id="3.30.450.20">
    <property type="entry name" value="PAS domain"/>
    <property type="match status" value="1"/>
</dbReference>
<dbReference type="InterPro" id="IPR000014">
    <property type="entry name" value="PAS"/>
</dbReference>
<dbReference type="Pfam" id="PF08447">
    <property type="entry name" value="PAS_3"/>
    <property type="match status" value="1"/>
</dbReference>
<dbReference type="RefSeq" id="WP_070402887.1">
    <property type="nucleotide sequence ID" value="NZ_BJVW01000001.1"/>
</dbReference>
<dbReference type="eggNOG" id="COG2203">
    <property type="taxonomic scope" value="Bacteria"/>
</dbReference>
<name>A0A1D8UUC3_9PROT</name>
<evidence type="ECO:0000256" key="8">
    <source>
        <dbReference type="ARBA" id="ARBA00022741"/>
    </source>
</evidence>
<keyword evidence="4" id="KW-0285">Flavoprotein</keyword>
<proteinExistence type="predicted"/>
<dbReference type="GO" id="GO:0005524">
    <property type="term" value="F:ATP binding"/>
    <property type="evidence" value="ECO:0007669"/>
    <property type="project" value="UniProtKB-KW"/>
</dbReference>
<dbReference type="SMART" id="SM00065">
    <property type="entry name" value="GAF"/>
    <property type="match status" value="2"/>
</dbReference>
<dbReference type="EMBL" id="CP014674">
    <property type="protein sequence ID" value="AOX17242.1"/>
    <property type="molecule type" value="Genomic_DNA"/>
</dbReference>
<evidence type="ECO:0000256" key="5">
    <source>
        <dbReference type="ARBA" id="ARBA00022643"/>
    </source>
</evidence>
<dbReference type="PROSITE" id="PS50113">
    <property type="entry name" value="PAC"/>
    <property type="match status" value="1"/>
</dbReference>
<evidence type="ECO:0000256" key="7">
    <source>
        <dbReference type="ARBA" id="ARBA00022737"/>
    </source>
</evidence>